<feature type="chain" id="PRO_5046817191" evidence="1">
    <location>
        <begin position="25"/>
        <end position="153"/>
    </location>
</feature>
<protein>
    <submittedName>
        <fullName evidence="3">DUF4440 domain-containing protein</fullName>
    </submittedName>
</protein>
<feature type="domain" description="DUF4440" evidence="2">
    <location>
        <begin position="51"/>
        <end position="141"/>
    </location>
</feature>
<dbReference type="Pfam" id="PF14534">
    <property type="entry name" value="DUF4440"/>
    <property type="match status" value="1"/>
</dbReference>
<keyword evidence="1" id="KW-0732">Signal</keyword>
<organism evidence="3 4">
    <name type="scientific">Hymenobacter negativus</name>
    <dbReference type="NCBI Taxonomy" id="2795026"/>
    <lineage>
        <taxon>Bacteria</taxon>
        <taxon>Pseudomonadati</taxon>
        <taxon>Bacteroidota</taxon>
        <taxon>Cytophagia</taxon>
        <taxon>Cytophagales</taxon>
        <taxon>Hymenobacteraceae</taxon>
        <taxon>Hymenobacter</taxon>
    </lineage>
</organism>
<dbReference type="SUPFAM" id="SSF54427">
    <property type="entry name" value="NTF2-like"/>
    <property type="match status" value="1"/>
</dbReference>
<dbReference type="EMBL" id="JAGETZ010000015">
    <property type="protein sequence ID" value="MBO2012217.1"/>
    <property type="molecule type" value="Genomic_DNA"/>
</dbReference>
<feature type="signal peptide" evidence="1">
    <location>
        <begin position="1"/>
        <end position="24"/>
    </location>
</feature>
<evidence type="ECO:0000313" key="4">
    <source>
        <dbReference type="Proteomes" id="UP000664369"/>
    </source>
</evidence>
<sequence>MKKNIVHAALAGLFLLMACCTAGAQKLPEIKKEIEEHNALYLALFSKHDLAIVDLYTDDGYLLSPNAPVVKGRAALLQDFSNAYQDGTIKGVKFDTETIYGNGPLFVTEEGTWQVLGTDGRMLDSGKYLKLWKKTRQGWKIFRDIFNSTQKGH</sequence>
<evidence type="ECO:0000259" key="2">
    <source>
        <dbReference type="Pfam" id="PF14534"/>
    </source>
</evidence>
<proteinExistence type="predicted"/>
<dbReference type="RefSeq" id="WP_208177983.1">
    <property type="nucleotide sequence ID" value="NZ_JAGETZ010000015.1"/>
</dbReference>
<reference evidence="3 4" key="1">
    <citation type="submission" date="2021-03" db="EMBL/GenBank/DDBJ databases">
        <authorList>
            <person name="Kim M.K."/>
        </authorList>
    </citation>
    <scope>NUCLEOTIDE SEQUENCE [LARGE SCALE GENOMIC DNA]</scope>
    <source>
        <strain evidence="3 4">BT442</strain>
    </source>
</reference>
<name>A0ABS3QM74_9BACT</name>
<dbReference type="InterPro" id="IPR032710">
    <property type="entry name" value="NTF2-like_dom_sf"/>
</dbReference>
<dbReference type="InterPro" id="IPR027843">
    <property type="entry name" value="DUF4440"/>
</dbReference>
<dbReference type="Proteomes" id="UP000664369">
    <property type="component" value="Unassembled WGS sequence"/>
</dbReference>
<evidence type="ECO:0000256" key="1">
    <source>
        <dbReference type="SAM" id="SignalP"/>
    </source>
</evidence>
<comment type="caution">
    <text evidence="3">The sequence shown here is derived from an EMBL/GenBank/DDBJ whole genome shotgun (WGS) entry which is preliminary data.</text>
</comment>
<keyword evidence="4" id="KW-1185">Reference proteome</keyword>
<gene>
    <name evidence="3" type="ORF">J4E00_24335</name>
</gene>
<dbReference type="Gene3D" id="3.10.450.50">
    <property type="match status" value="1"/>
</dbReference>
<accession>A0ABS3QM74</accession>
<evidence type="ECO:0000313" key="3">
    <source>
        <dbReference type="EMBL" id="MBO2012217.1"/>
    </source>
</evidence>
<dbReference type="PROSITE" id="PS51257">
    <property type="entry name" value="PROKAR_LIPOPROTEIN"/>
    <property type="match status" value="1"/>
</dbReference>